<organism evidence="2 3">
    <name type="scientific">Aquella oligotrophica</name>
    <dbReference type="NCBI Taxonomy" id="2067065"/>
    <lineage>
        <taxon>Bacteria</taxon>
        <taxon>Pseudomonadati</taxon>
        <taxon>Pseudomonadota</taxon>
        <taxon>Betaproteobacteria</taxon>
        <taxon>Neisseriales</taxon>
        <taxon>Neisseriaceae</taxon>
        <taxon>Aquella</taxon>
    </lineage>
</organism>
<evidence type="ECO:0000313" key="3">
    <source>
        <dbReference type="Proteomes" id="UP000236655"/>
    </source>
</evidence>
<dbReference type="GO" id="GO:0035438">
    <property type="term" value="F:cyclic-di-GMP binding"/>
    <property type="evidence" value="ECO:0007669"/>
    <property type="project" value="InterPro"/>
</dbReference>
<proteinExistence type="predicted"/>
<reference evidence="3" key="1">
    <citation type="submission" date="2017-11" db="EMBL/GenBank/DDBJ databases">
        <authorList>
            <person name="Chan K.G."/>
            <person name="Lee L.S."/>
        </authorList>
    </citation>
    <scope>NUCLEOTIDE SEQUENCE [LARGE SCALE GENOMIC DNA]</scope>
    <source>
        <strain evidence="3">DSM 100970</strain>
    </source>
</reference>
<feature type="domain" description="PilZ" evidence="1">
    <location>
        <begin position="8"/>
        <end position="88"/>
    </location>
</feature>
<dbReference type="AlphaFoldDB" id="A0A2I7N9E2"/>
<evidence type="ECO:0000313" key="2">
    <source>
        <dbReference type="EMBL" id="AUR53080.1"/>
    </source>
</evidence>
<dbReference type="Pfam" id="PF07238">
    <property type="entry name" value="PilZ"/>
    <property type="match status" value="1"/>
</dbReference>
<dbReference type="InterPro" id="IPR009875">
    <property type="entry name" value="PilZ_domain"/>
</dbReference>
<gene>
    <name evidence="2" type="ORF">CUN60_12540</name>
</gene>
<name>A0A2I7N9E2_9NEIS</name>
<keyword evidence="3" id="KW-1185">Reference proteome</keyword>
<dbReference type="Gene3D" id="2.40.10.220">
    <property type="entry name" value="predicted glycosyltransferase like domains"/>
    <property type="match status" value="1"/>
</dbReference>
<dbReference type="EMBL" id="CP024847">
    <property type="protein sequence ID" value="AUR53080.1"/>
    <property type="molecule type" value="Genomic_DNA"/>
</dbReference>
<dbReference type="OrthoDB" id="5296245at2"/>
<sequence length="112" mass="12272">MSGNILKVGFSNKNELAKAYIKQFKNGGIFVLDNHTLELGDEVFLIISLPEGNEPLAISGKVFWVSPSSAVGYRAGIGVQFNADRAGQDARSRIEVMLGGLLQNNMLEYYTF</sequence>
<dbReference type="RefSeq" id="WP_102952366.1">
    <property type="nucleotide sequence ID" value="NZ_CP024847.1"/>
</dbReference>
<dbReference type="Proteomes" id="UP000236655">
    <property type="component" value="Chromosome"/>
</dbReference>
<accession>A0A2I7N9E2</accession>
<evidence type="ECO:0000259" key="1">
    <source>
        <dbReference type="Pfam" id="PF07238"/>
    </source>
</evidence>
<protein>
    <submittedName>
        <fullName evidence="2">Pilus assembly protein PilZ</fullName>
    </submittedName>
</protein>
<dbReference type="KEGG" id="nba:CUN60_12540"/>